<dbReference type="Proteomes" id="UP000026962">
    <property type="component" value="Chromosome 3"/>
</dbReference>
<protein>
    <submittedName>
        <fullName evidence="1">Uncharacterized protein</fullName>
    </submittedName>
</protein>
<dbReference type="EnsemblPlants" id="OPUNC03G27500.1">
    <property type="protein sequence ID" value="OPUNC03G27500.1"/>
    <property type="gene ID" value="OPUNC03G27500"/>
</dbReference>
<dbReference type="HOGENOM" id="CLU_137620_0_0_1"/>
<dbReference type="Gramene" id="OPUNC03G27500.1">
    <property type="protein sequence ID" value="OPUNC03G27500.1"/>
    <property type="gene ID" value="OPUNC03G27500"/>
</dbReference>
<reference evidence="1" key="1">
    <citation type="submission" date="2015-04" db="UniProtKB">
        <authorList>
            <consortium name="EnsemblPlants"/>
        </authorList>
    </citation>
    <scope>IDENTIFICATION</scope>
</reference>
<proteinExistence type="predicted"/>
<organism evidence="1">
    <name type="scientific">Oryza punctata</name>
    <name type="common">Red rice</name>
    <dbReference type="NCBI Taxonomy" id="4537"/>
    <lineage>
        <taxon>Eukaryota</taxon>
        <taxon>Viridiplantae</taxon>
        <taxon>Streptophyta</taxon>
        <taxon>Embryophyta</taxon>
        <taxon>Tracheophyta</taxon>
        <taxon>Spermatophyta</taxon>
        <taxon>Magnoliopsida</taxon>
        <taxon>Liliopsida</taxon>
        <taxon>Poales</taxon>
        <taxon>Poaceae</taxon>
        <taxon>BOP clade</taxon>
        <taxon>Oryzoideae</taxon>
        <taxon>Oryzeae</taxon>
        <taxon>Oryzinae</taxon>
        <taxon>Oryza</taxon>
    </lineage>
</organism>
<accession>A0A0E0KHM4</accession>
<name>A0A0E0KHM4_ORYPU</name>
<dbReference type="AlphaFoldDB" id="A0A0E0KHM4"/>
<evidence type="ECO:0000313" key="2">
    <source>
        <dbReference type="Proteomes" id="UP000026962"/>
    </source>
</evidence>
<evidence type="ECO:0000313" key="1">
    <source>
        <dbReference type="EnsemblPlants" id="OPUNC03G27500.1"/>
    </source>
</evidence>
<sequence>MKEIEMAGKLLLKKICLLLLLLPIPPASFSHLLSGPEMMFLVMIRSVCWLQSLCGLKLASAWKHLHEAGFQQMGDMIGLEGFFPFFFLLLSLDVDCWEPQIRSCYPGHVVSALRHGNSNGLTDGTASRFSGNLGIGCSLFLVNHRNHNCLLSDGLMAMPSAPEF</sequence>
<keyword evidence="2" id="KW-1185">Reference proteome</keyword>
<reference evidence="1" key="2">
    <citation type="submission" date="2018-05" db="EMBL/GenBank/DDBJ databases">
        <title>OpunRS2 (Oryza punctata Reference Sequence Version 2).</title>
        <authorList>
            <person name="Zhang J."/>
            <person name="Kudrna D."/>
            <person name="Lee S."/>
            <person name="Talag J."/>
            <person name="Welchert J."/>
            <person name="Wing R.A."/>
        </authorList>
    </citation>
    <scope>NUCLEOTIDE SEQUENCE [LARGE SCALE GENOMIC DNA]</scope>
</reference>